<dbReference type="Gene3D" id="2.20.100.10">
    <property type="entry name" value="Thrombospondin type-1 (TSP1) repeat"/>
    <property type="match status" value="2"/>
</dbReference>
<dbReference type="PROSITE" id="PS50092">
    <property type="entry name" value="TSP1"/>
    <property type="match status" value="2"/>
</dbReference>
<keyword evidence="2" id="KW-1015">Disulfide bond</keyword>
<sequence>MLCILKLVPVNGEWGQWSAWTPCDASCDGGSSYRSRACDNPPPKNGGNDCEGEHSELTLCNTDPCSWSAWLEWSECPVTCGSGQQSRVRACSDPAPLYGGADCEGNNME</sequence>
<dbReference type="InterPro" id="IPR000884">
    <property type="entry name" value="TSP1_rpt"/>
</dbReference>
<dbReference type="SUPFAM" id="SSF82895">
    <property type="entry name" value="TSP-1 type 1 repeat"/>
    <property type="match status" value="2"/>
</dbReference>
<dbReference type="eggNOG" id="KOG4475">
    <property type="taxonomic scope" value="Eukaryota"/>
</dbReference>
<organism>
    <name type="scientific">Branchiostoma floridae</name>
    <name type="common">Florida lancelet</name>
    <name type="synonym">Amphioxus</name>
    <dbReference type="NCBI Taxonomy" id="7739"/>
    <lineage>
        <taxon>Eukaryota</taxon>
        <taxon>Metazoa</taxon>
        <taxon>Chordata</taxon>
        <taxon>Cephalochordata</taxon>
        <taxon>Leptocardii</taxon>
        <taxon>Amphioxiformes</taxon>
        <taxon>Branchiostomatidae</taxon>
        <taxon>Branchiostoma</taxon>
    </lineage>
</organism>
<dbReference type="PRINTS" id="PR01705">
    <property type="entry name" value="TSP1REPEAT"/>
</dbReference>
<feature type="non-terminal residue" evidence="3">
    <location>
        <position position="109"/>
    </location>
</feature>
<accession>C3Z3L0</accession>
<evidence type="ECO:0000256" key="2">
    <source>
        <dbReference type="ARBA" id="ARBA00023157"/>
    </source>
</evidence>
<dbReference type="AlphaFoldDB" id="C3Z3L0"/>
<proteinExistence type="predicted"/>
<name>C3Z3L0_BRAFL</name>
<evidence type="ECO:0000313" key="3">
    <source>
        <dbReference type="EMBL" id="EEN52774.1"/>
    </source>
</evidence>
<dbReference type="SMART" id="SM00209">
    <property type="entry name" value="TSP1"/>
    <property type="match status" value="2"/>
</dbReference>
<dbReference type="InterPro" id="IPR036383">
    <property type="entry name" value="TSP1_rpt_sf"/>
</dbReference>
<dbReference type="Pfam" id="PF00090">
    <property type="entry name" value="TSP_1"/>
    <property type="match status" value="2"/>
</dbReference>
<dbReference type="PANTHER" id="PTHR22906">
    <property type="entry name" value="PROPERDIN"/>
    <property type="match status" value="1"/>
</dbReference>
<dbReference type="InterPro" id="IPR052065">
    <property type="entry name" value="Compl_asym_regulator"/>
</dbReference>
<protein>
    <submittedName>
        <fullName evidence="3">Uncharacterized protein</fullName>
    </submittedName>
</protein>
<dbReference type="InParanoid" id="C3Z3L0"/>
<gene>
    <name evidence="3" type="ORF">BRAFLDRAFT_211641</name>
</gene>
<dbReference type="EMBL" id="GG666577">
    <property type="protein sequence ID" value="EEN52774.1"/>
    <property type="molecule type" value="Genomic_DNA"/>
</dbReference>
<keyword evidence="1" id="KW-0677">Repeat</keyword>
<evidence type="ECO:0000256" key="1">
    <source>
        <dbReference type="ARBA" id="ARBA00022737"/>
    </source>
</evidence>
<reference evidence="3" key="1">
    <citation type="journal article" date="2008" name="Nature">
        <title>The amphioxus genome and the evolution of the chordate karyotype.</title>
        <authorList>
            <consortium name="US DOE Joint Genome Institute (JGI-PGF)"/>
            <person name="Putnam N.H."/>
            <person name="Butts T."/>
            <person name="Ferrier D.E.K."/>
            <person name="Furlong R.F."/>
            <person name="Hellsten U."/>
            <person name="Kawashima T."/>
            <person name="Robinson-Rechavi M."/>
            <person name="Shoguchi E."/>
            <person name="Terry A."/>
            <person name="Yu J.-K."/>
            <person name="Benito-Gutierrez E.L."/>
            <person name="Dubchak I."/>
            <person name="Garcia-Fernandez J."/>
            <person name="Gibson-Brown J.J."/>
            <person name="Grigoriev I.V."/>
            <person name="Horton A.C."/>
            <person name="de Jong P.J."/>
            <person name="Jurka J."/>
            <person name="Kapitonov V.V."/>
            <person name="Kohara Y."/>
            <person name="Kuroki Y."/>
            <person name="Lindquist E."/>
            <person name="Lucas S."/>
            <person name="Osoegawa K."/>
            <person name="Pennacchio L.A."/>
            <person name="Salamov A.A."/>
            <person name="Satou Y."/>
            <person name="Sauka-Spengler T."/>
            <person name="Schmutz J."/>
            <person name="Shin-I T."/>
            <person name="Toyoda A."/>
            <person name="Bronner-Fraser M."/>
            <person name="Fujiyama A."/>
            <person name="Holland L.Z."/>
            <person name="Holland P.W.H."/>
            <person name="Satoh N."/>
            <person name="Rokhsar D.S."/>
        </authorList>
    </citation>
    <scope>NUCLEOTIDE SEQUENCE [LARGE SCALE GENOMIC DNA]</scope>
    <source>
        <strain evidence="3">S238N-H82</strain>
        <tissue evidence="3">Testes</tissue>
    </source>
</reference>
<dbReference type="PANTHER" id="PTHR22906:SF21">
    <property type="entry name" value="SEMA DOMAIN-CONTAINING PROTEIN"/>
    <property type="match status" value="1"/>
</dbReference>
<dbReference type="FunFam" id="2.20.100.10:FF:000001">
    <property type="entry name" value="semaphorin-5A isoform X1"/>
    <property type="match status" value="2"/>
</dbReference>